<dbReference type="EMBL" id="RRYP01021286">
    <property type="protein sequence ID" value="TNV72697.1"/>
    <property type="molecule type" value="Genomic_DNA"/>
</dbReference>
<protein>
    <submittedName>
        <fullName evidence="1">Uncharacterized protein</fullName>
    </submittedName>
</protein>
<evidence type="ECO:0000313" key="1">
    <source>
        <dbReference type="EMBL" id="TNV72697.1"/>
    </source>
</evidence>
<evidence type="ECO:0000313" key="2">
    <source>
        <dbReference type="Proteomes" id="UP000785679"/>
    </source>
</evidence>
<name>A0A8J8NCP9_HALGN</name>
<dbReference type="Proteomes" id="UP000785679">
    <property type="component" value="Unassembled WGS sequence"/>
</dbReference>
<comment type="caution">
    <text evidence="1">The sequence shown here is derived from an EMBL/GenBank/DDBJ whole genome shotgun (WGS) entry which is preliminary data.</text>
</comment>
<accession>A0A8J8NCP9</accession>
<keyword evidence="2" id="KW-1185">Reference proteome</keyword>
<dbReference type="AlphaFoldDB" id="A0A8J8NCP9"/>
<reference evidence="1" key="1">
    <citation type="submission" date="2019-06" db="EMBL/GenBank/DDBJ databases">
        <authorList>
            <person name="Zheng W."/>
        </authorList>
    </citation>
    <scope>NUCLEOTIDE SEQUENCE</scope>
    <source>
        <strain evidence="1">QDHG01</strain>
    </source>
</reference>
<organism evidence="1 2">
    <name type="scientific">Halteria grandinella</name>
    <dbReference type="NCBI Taxonomy" id="5974"/>
    <lineage>
        <taxon>Eukaryota</taxon>
        <taxon>Sar</taxon>
        <taxon>Alveolata</taxon>
        <taxon>Ciliophora</taxon>
        <taxon>Intramacronucleata</taxon>
        <taxon>Spirotrichea</taxon>
        <taxon>Stichotrichia</taxon>
        <taxon>Sporadotrichida</taxon>
        <taxon>Halteriidae</taxon>
        <taxon>Halteria</taxon>
    </lineage>
</organism>
<gene>
    <name evidence="1" type="ORF">FGO68_gene4432</name>
</gene>
<proteinExistence type="predicted"/>
<sequence>MGKQLIIKDAFDQVSITRKCCLSKYLYSNIALQRTTQEETKTAIPHISQASKKIKKAKTTTAVSRRTVHFQEEEEELVPPLPMSQEKVYTLPFLYPCDSNTQAKLISRYLHGGEGQTSFFTFDDLISSKHVLYLNTERLSFSKLTVIKLIDLQTTLQDYYNAKLKLTQASLSHHASRSRATSQQNPRTSSFLDDMREFLSTYSEPAVESTDEEIELFEDAAGCMLDPDFERLIFRSERLVGMESIEVLSEVQTHHFKFSNVDLRRREDAGELDVEVDAVLPERSGLLRQETTPLPSNRELCGQV</sequence>